<evidence type="ECO:0000313" key="3">
    <source>
        <dbReference type="Proteomes" id="UP001386955"/>
    </source>
</evidence>
<evidence type="ECO:0000313" key="2">
    <source>
        <dbReference type="EMBL" id="KAK7412026.1"/>
    </source>
</evidence>
<keyword evidence="3" id="KW-1185">Reference proteome</keyword>
<gene>
    <name evidence="2" type="ORF">VNO78_03472</name>
</gene>
<organism evidence="2 3">
    <name type="scientific">Psophocarpus tetragonolobus</name>
    <name type="common">Winged bean</name>
    <name type="synonym">Dolichos tetragonolobus</name>
    <dbReference type="NCBI Taxonomy" id="3891"/>
    <lineage>
        <taxon>Eukaryota</taxon>
        <taxon>Viridiplantae</taxon>
        <taxon>Streptophyta</taxon>
        <taxon>Embryophyta</taxon>
        <taxon>Tracheophyta</taxon>
        <taxon>Spermatophyta</taxon>
        <taxon>Magnoliopsida</taxon>
        <taxon>eudicotyledons</taxon>
        <taxon>Gunneridae</taxon>
        <taxon>Pentapetalae</taxon>
        <taxon>rosids</taxon>
        <taxon>fabids</taxon>
        <taxon>Fabales</taxon>
        <taxon>Fabaceae</taxon>
        <taxon>Papilionoideae</taxon>
        <taxon>50 kb inversion clade</taxon>
        <taxon>NPAAA clade</taxon>
        <taxon>indigoferoid/millettioid clade</taxon>
        <taxon>Phaseoleae</taxon>
        <taxon>Psophocarpus</taxon>
    </lineage>
</organism>
<comment type="caution">
    <text evidence="2">The sequence shown here is derived from an EMBL/GenBank/DDBJ whole genome shotgun (WGS) entry which is preliminary data.</text>
</comment>
<protein>
    <submittedName>
        <fullName evidence="2">Uncharacterized protein</fullName>
    </submittedName>
</protein>
<feature type="signal peptide" evidence="1">
    <location>
        <begin position="1"/>
        <end position="25"/>
    </location>
</feature>
<evidence type="ECO:0000256" key="1">
    <source>
        <dbReference type="SAM" id="SignalP"/>
    </source>
</evidence>
<accession>A0AAN9T0L3</accession>
<feature type="chain" id="PRO_5043056223" evidence="1">
    <location>
        <begin position="26"/>
        <end position="93"/>
    </location>
</feature>
<reference evidence="2 3" key="1">
    <citation type="submission" date="2024-01" db="EMBL/GenBank/DDBJ databases">
        <title>The genomes of 5 underutilized Papilionoideae crops provide insights into root nodulation and disease resistanc.</title>
        <authorList>
            <person name="Jiang F."/>
        </authorList>
    </citation>
    <scope>NUCLEOTIDE SEQUENCE [LARGE SCALE GENOMIC DNA]</scope>
    <source>
        <strain evidence="2">DUOXIRENSHENG_FW03</strain>
        <tissue evidence="2">Leaves</tissue>
    </source>
</reference>
<dbReference type="AlphaFoldDB" id="A0AAN9T0L3"/>
<keyword evidence="1" id="KW-0732">Signal</keyword>
<dbReference type="EMBL" id="JAYMYS010000001">
    <property type="protein sequence ID" value="KAK7412026.1"/>
    <property type="molecule type" value="Genomic_DNA"/>
</dbReference>
<sequence>MCVRIFVTHFYKIFLILLSQEPLYPMEHQEQQRKLTILKGLTVFRNKQFLCMGLFTGIGNLLAKEAFPDNTQFRCMGIAHSNWEFDSIKRLPD</sequence>
<dbReference type="Proteomes" id="UP001386955">
    <property type="component" value="Unassembled WGS sequence"/>
</dbReference>
<name>A0AAN9T0L3_PSOTE</name>
<proteinExistence type="predicted"/>